<comment type="caution">
    <text evidence="2">The sequence shown here is derived from an EMBL/GenBank/DDBJ whole genome shotgun (WGS) entry which is preliminary data.</text>
</comment>
<name>A0A5M8QZY6_9BACT</name>
<evidence type="ECO:0000313" key="3">
    <source>
        <dbReference type="Proteomes" id="UP000323994"/>
    </source>
</evidence>
<feature type="compositionally biased region" description="Pro residues" evidence="1">
    <location>
        <begin position="53"/>
        <end position="79"/>
    </location>
</feature>
<feature type="compositionally biased region" description="Basic and acidic residues" evidence="1">
    <location>
        <begin position="10"/>
        <end position="33"/>
    </location>
</feature>
<evidence type="ECO:0000256" key="1">
    <source>
        <dbReference type="SAM" id="MobiDB-lite"/>
    </source>
</evidence>
<dbReference type="OrthoDB" id="966165at2"/>
<reference evidence="2 3" key="1">
    <citation type="submission" date="2019-05" db="EMBL/GenBank/DDBJ databases">
        <authorList>
            <person name="Qu J.-H."/>
        </authorList>
    </citation>
    <scope>NUCLEOTIDE SEQUENCE [LARGE SCALE GENOMIC DNA]</scope>
    <source>
        <strain evidence="2 3">NS28</strain>
    </source>
</reference>
<keyword evidence="3" id="KW-1185">Reference proteome</keyword>
<dbReference type="RefSeq" id="WP_139011622.1">
    <property type="nucleotide sequence ID" value="NZ_VBSN01000027.1"/>
</dbReference>
<gene>
    <name evidence="2" type="ORF">FEM33_08605</name>
</gene>
<proteinExistence type="predicted"/>
<organism evidence="2 3">
    <name type="scientific">Dyadobacter flavalbus</name>
    <dbReference type="NCBI Taxonomy" id="2579942"/>
    <lineage>
        <taxon>Bacteria</taxon>
        <taxon>Pseudomonadati</taxon>
        <taxon>Bacteroidota</taxon>
        <taxon>Cytophagia</taxon>
        <taxon>Cytophagales</taxon>
        <taxon>Spirosomataceae</taxon>
        <taxon>Dyadobacter</taxon>
    </lineage>
</organism>
<dbReference type="EMBL" id="VBSN01000027">
    <property type="protein sequence ID" value="KAA6440630.1"/>
    <property type="molecule type" value="Genomic_DNA"/>
</dbReference>
<protein>
    <submittedName>
        <fullName evidence="2">Filamentous hemagglutinin</fullName>
    </submittedName>
</protein>
<evidence type="ECO:0000313" key="2">
    <source>
        <dbReference type="EMBL" id="KAA6440630.1"/>
    </source>
</evidence>
<dbReference type="AlphaFoldDB" id="A0A5M8QZY6"/>
<accession>A0A5M8QZY6</accession>
<feature type="region of interest" description="Disordered" evidence="1">
    <location>
        <begin position="1"/>
        <end position="88"/>
    </location>
</feature>
<dbReference type="Proteomes" id="UP000323994">
    <property type="component" value="Unassembled WGS sequence"/>
</dbReference>
<sequence>MDIYQIANEYRSKPSNDIDPTDPRETPPFDPRPEVPSPDVPEETPPFEKEPETPPVEPSPELPPVEPVVPEVDPLPAPGGEPEIPAFL</sequence>